<dbReference type="CDD" id="cd00265">
    <property type="entry name" value="MADS_MEF2_like"/>
    <property type="match status" value="1"/>
</dbReference>
<keyword evidence="10" id="KW-1185">Reference proteome</keyword>
<dbReference type="GO" id="GO:0005634">
    <property type="term" value="C:nucleus"/>
    <property type="evidence" value="ECO:0007669"/>
    <property type="project" value="UniProtKB-SubCell"/>
</dbReference>
<feature type="coiled-coil region" evidence="6">
    <location>
        <begin position="84"/>
        <end position="111"/>
    </location>
</feature>
<dbReference type="InterPro" id="IPR033896">
    <property type="entry name" value="MEF2-like_N"/>
</dbReference>
<keyword evidence="6" id="KW-0175">Coiled coil</keyword>
<dbReference type="Proteomes" id="UP000652761">
    <property type="component" value="Unassembled WGS sequence"/>
</dbReference>
<feature type="domain" description="MADS-box" evidence="7">
    <location>
        <begin position="1"/>
        <end position="61"/>
    </location>
</feature>
<dbReference type="GO" id="GO:0003700">
    <property type="term" value="F:DNA-binding transcription factor activity"/>
    <property type="evidence" value="ECO:0007669"/>
    <property type="project" value="InterPro"/>
</dbReference>
<evidence type="ECO:0000256" key="3">
    <source>
        <dbReference type="ARBA" id="ARBA00023125"/>
    </source>
</evidence>
<evidence type="ECO:0008006" key="11">
    <source>
        <dbReference type="Google" id="ProtNLM"/>
    </source>
</evidence>
<dbReference type="AlphaFoldDB" id="A0A843UF62"/>
<evidence type="ECO:0000259" key="7">
    <source>
        <dbReference type="PROSITE" id="PS50066"/>
    </source>
</evidence>
<evidence type="ECO:0000313" key="10">
    <source>
        <dbReference type="Proteomes" id="UP000652761"/>
    </source>
</evidence>
<protein>
    <recommendedName>
        <fullName evidence="11">PISTILLATA-like protein</fullName>
    </recommendedName>
</protein>
<dbReference type="SUPFAM" id="SSF55455">
    <property type="entry name" value="SRF-like"/>
    <property type="match status" value="1"/>
</dbReference>
<evidence type="ECO:0000256" key="5">
    <source>
        <dbReference type="ARBA" id="ARBA00023242"/>
    </source>
</evidence>
<evidence type="ECO:0000313" key="9">
    <source>
        <dbReference type="EMBL" id="MQL82071.1"/>
    </source>
</evidence>
<dbReference type="GO" id="GO:0045944">
    <property type="term" value="P:positive regulation of transcription by RNA polymerase II"/>
    <property type="evidence" value="ECO:0007669"/>
    <property type="project" value="InterPro"/>
</dbReference>
<keyword evidence="2" id="KW-0805">Transcription regulation</keyword>
<gene>
    <name evidence="9" type="ORF">Taro_014522</name>
</gene>
<evidence type="ECO:0000256" key="1">
    <source>
        <dbReference type="ARBA" id="ARBA00004123"/>
    </source>
</evidence>
<feature type="domain" description="K-box" evidence="8">
    <location>
        <begin position="84"/>
        <end position="173"/>
    </location>
</feature>
<dbReference type="Gene3D" id="3.40.1810.10">
    <property type="entry name" value="Transcription factor, MADS-box"/>
    <property type="match status" value="1"/>
</dbReference>
<dbReference type="SMR" id="A0A843UF62"/>
<accession>A0A843UF62</accession>
<keyword evidence="3" id="KW-0238">DNA-binding</keyword>
<evidence type="ECO:0000256" key="2">
    <source>
        <dbReference type="ARBA" id="ARBA00023015"/>
    </source>
</evidence>
<dbReference type="EMBL" id="NMUH01000606">
    <property type="protein sequence ID" value="MQL82071.1"/>
    <property type="molecule type" value="Genomic_DNA"/>
</dbReference>
<dbReference type="SMART" id="SM00432">
    <property type="entry name" value="MADS"/>
    <property type="match status" value="1"/>
</dbReference>
<keyword evidence="5" id="KW-0539">Nucleus</keyword>
<dbReference type="PRINTS" id="PR00404">
    <property type="entry name" value="MADSDOMAIN"/>
</dbReference>
<dbReference type="Pfam" id="PF00319">
    <property type="entry name" value="SRF-TF"/>
    <property type="match status" value="1"/>
</dbReference>
<keyword evidence="4" id="KW-0804">Transcription</keyword>
<sequence length="232" mass="26620">MGRGKVEIKRIENATNRQVTYSKRKNGIIKKAREISVLCNARVCLVIFSSAGKMIEFCSDSTTLPSMLEEYQKHTGRRMWDAKHEGLNAEIDRVKKENDNLLIELRHLKGEDITPMSPFELIPLEETLERGLSSVREKQMEYLKKLRETGRKLEDEKRHLNLFLGEIAMNGADATELPSEPFVFAATGGNRHEWSRSTEVDRHYQENESNCPAPMPFSFLGQPIQLDLQNSK</sequence>
<dbReference type="Pfam" id="PF01486">
    <property type="entry name" value="K-box"/>
    <property type="match status" value="1"/>
</dbReference>
<organism evidence="9 10">
    <name type="scientific">Colocasia esculenta</name>
    <name type="common">Wild taro</name>
    <name type="synonym">Arum esculentum</name>
    <dbReference type="NCBI Taxonomy" id="4460"/>
    <lineage>
        <taxon>Eukaryota</taxon>
        <taxon>Viridiplantae</taxon>
        <taxon>Streptophyta</taxon>
        <taxon>Embryophyta</taxon>
        <taxon>Tracheophyta</taxon>
        <taxon>Spermatophyta</taxon>
        <taxon>Magnoliopsida</taxon>
        <taxon>Liliopsida</taxon>
        <taxon>Araceae</taxon>
        <taxon>Aroideae</taxon>
        <taxon>Colocasieae</taxon>
        <taxon>Colocasia</taxon>
    </lineage>
</organism>
<dbReference type="OrthoDB" id="1898716at2759"/>
<dbReference type="InterPro" id="IPR036879">
    <property type="entry name" value="TF_MADSbox_sf"/>
</dbReference>
<dbReference type="GO" id="GO:0046983">
    <property type="term" value="F:protein dimerization activity"/>
    <property type="evidence" value="ECO:0007669"/>
    <property type="project" value="InterPro"/>
</dbReference>
<dbReference type="PROSITE" id="PS51297">
    <property type="entry name" value="K_BOX"/>
    <property type="match status" value="1"/>
</dbReference>
<comment type="subcellular location">
    <subcellularLocation>
        <location evidence="1">Nucleus</location>
    </subcellularLocation>
</comment>
<evidence type="ECO:0000259" key="8">
    <source>
        <dbReference type="PROSITE" id="PS51297"/>
    </source>
</evidence>
<dbReference type="PROSITE" id="PS00350">
    <property type="entry name" value="MADS_BOX_1"/>
    <property type="match status" value="1"/>
</dbReference>
<dbReference type="GO" id="GO:0000977">
    <property type="term" value="F:RNA polymerase II transcription regulatory region sequence-specific DNA binding"/>
    <property type="evidence" value="ECO:0007669"/>
    <property type="project" value="InterPro"/>
</dbReference>
<dbReference type="PANTHER" id="PTHR48019">
    <property type="entry name" value="SERUM RESPONSE FACTOR HOMOLOG"/>
    <property type="match status" value="1"/>
</dbReference>
<evidence type="ECO:0000256" key="6">
    <source>
        <dbReference type="SAM" id="Coils"/>
    </source>
</evidence>
<comment type="caution">
    <text evidence="9">The sequence shown here is derived from an EMBL/GenBank/DDBJ whole genome shotgun (WGS) entry which is preliminary data.</text>
</comment>
<name>A0A843UF62_COLES</name>
<dbReference type="InterPro" id="IPR050142">
    <property type="entry name" value="MADS-box/MEF2_TF"/>
</dbReference>
<evidence type="ECO:0000256" key="4">
    <source>
        <dbReference type="ARBA" id="ARBA00023163"/>
    </source>
</evidence>
<dbReference type="InterPro" id="IPR002100">
    <property type="entry name" value="TF_MADSbox"/>
</dbReference>
<proteinExistence type="predicted"/>
<reference evidence="9" key="1">
    <citation type="submission" date="2017-07" db="EMBL/GenBank/DDBJ databases">
        <title>Taro Niue Genome Assembly and Annotation.</title>
        <authorList>
            <person name="Atibalentja N."/>
            <person name="Keating K."/>
            <person name="Fields C.J."/>
        </authorList>
    </citation>
    <scope>NUCLEOTIDE SEQUENCE</scope>
    <source>
        <strain evidence="9">Niue_2</strain>
        <tissue evidence="9">Leaf</tissue>
    </source>
</reference>
<dbReference type="PROSITE" id="PS50066">
    <property type="entry name" value="MADS_BOX_2"/>
    <property type="match status" value="1"/>
</dbReference>
<dbReference type="InterPro" id="IPR002487">
    <property type="entry name" value="TF_Kbox"/>
</dbReference>